<dbReference type="PRINTS" id="PR00035">
    <property type="entry name" value="HTHGNTR"/>
</dbReference>
<keyword evidence="2" id="KW-0238">DNA-binding</keyword>
<dbReference type="PANTHER" id="PTHR43537">
    <property type="entry name" value="TRANSCRIPTIONAL REGULATOR, GNTR FAMILY"/>
    <property type="match status" value="1"/>
</dbReference>
<dbReference type="Gene3D" id="1.20.120.530">
    <property type="entry name" value="GntR ligand-binding domain-like"/>
    <property type="match status" value="1"/>
</dbReference>
<sequence length="249" mass="27960">MFDSANPGKASQVIVSQIREAVDAGKLRVGDRLPQEKDLIEQFGFSRAVIREALRTLEAEGLIRLVSGRNGGAEICEPDPLKFVPAITTLMRLQNTSIDQVHETLEHIEPIIAELATQRHTKEDIDALQESIDIMLANTTDRVLCQTQANRFHVLLARATKNQMLIFLSTMIRQVIVRLDYQGVGERPLKVAEEHQRIVDAIKKGDAEAAREATLDHAHQCEFAVRSSQTGYKLRNDATSEQMTRNLLR</sequence>
<dbReference type="Pfam" id="PF00392">
    <property type="entry name" value="GntR"/>
    <property type="match status" value="1"/>
</dbReference>
<keyword evidence="3" id="KW-0804">Transcription</keyword>
<dbReference type="Proteomes" id="UP001156702">
    <property type="component" value="Unassembled WGS sequence"/>
</dbReference>
<evidence type="ECO:0000256" key="3">
    <source>
        <dbReference type="ARBA" id="ARBA00023163"/>
    </source>
</evidence>
<evidence type="ECO:0000313" key="6">
    <source>
        <dbReference type="Proteomes" id="UP001156702"/>
    </source>
</evidence>
<keyword evidence="1" id="KW-0805">Transcription regulation</keyword>
<dbReference type="EMBL" id="BSOP01000051">
    <property type="protein sequence ID" value="GLR54530.1"/>
    <property type="molecule type" value="Genomic_DNA"/>
</dbReference>
<gene>
    <name evidence="5" type="ORF">GCM10007923_57470</name>
</gene>
<dbReference type="CDD" id="cd07377">
    <property type="entry name" value="WHTH_GntR"/>
    <property type="match status" value="1"/>
</dbReference>
<dbReference type="SUPFAM" id="SSF48008">
    <property type="entry name" value="GntR ligand-binding domain-like"/>
    <property type="match status" value="1"/>
</dbReference>
<proteinExistence type="predicted"/>
<dbReference type="InterPro" id="IPR036388">
    <property type="entry name" value="WH-like_DNA-bd_sf"/>
</dbReference>
<evidence type="ECO:0000313" key="5">
    <source>
        <dbReference type="EMBL" id="GLR54530.1"/>
    </source>
</evidence>
<protein>
    <submittedName>
        <fullName evidence="5">Transcriptional regulator</fullName>
    </submittedName>
</protein>
<accession>A0ABQ5ZT25</accession>
<comment type="caution">
    <text evidence="5">The sequence shown here is derived from an EMBL/GenBank/DDBJ whole genome shotgun (WGS) entry which is preliminary data.</text>
</comment>
<feature type="domain" description="HTH gntR-type" evidence="4">
    <location>
        <begin position="8"/>
        <end position="78"/>
    </location>
</feature>
<dbReference type="SMART" id="SM00345">
    <property type="entry name" value="HTH_GNTR"/>
    <property type="match status" value="1"/>
</dbReference>
<dbReference type="InterPro" id="IPR036390">
    <property type="entry name" value="WH_DNA-bd_sf"/>
</dbReference>
<reference evidence="6" key="1">
    <citation type="journal article" date="2019" name="Int. J. Syst. Evol. Microbiol.">
        <title>The Global Catalogue of Microorganisms (GCM) 10K type strain sequencing project: providing services to taxonomists for standard genome sequencing and annotation.</title>
        <authorList>
            <consortium name="The Broad Institute Genomics Platform"/>
            <consortium name="The Broad Institute Genome Sequencing Center for Infectious Disease"/>
            <person name="Wu L."/>
            <person name="Ma J."/>
        </authorList>
    </citation>
    <scope>NUCLEOTIDE SEQUENCE [LARGE SCALE GENOMIC DNA]</scope>
    <source>
        <strain evidence="6">NBRC 102122</strain>
    </source>
</reference>
<dbReference type="RefSeq" id="WP_272807746.1">
    <property type="nucleotide sequence ID" value="NZ_CP150639.1"/>
</dbReference>
<evidence type="ECO:0000256" key="1">
    <source>
        <dbReference type="ARBA" id="ARBA00023015"/>
    </source>
</evidence>
<dbReference type="InterPro" id="IPR000524">
    <property type="entry name" value="Tscrpt_reg_HTH_GntR"/>
</dbReference>
<evidence type="ECO:0000259" key="4">
    <source>
        <dbReference type="PROSITE" id="PS50949"/>
    </source>
</evidence>
<dbReference type="PROSITE" id="PS50949">
    <property type="entry name" value="HTH_GNTR"/>
    <property type="match status" value="1"/>
</dbReference>
<dbReference type="SMART" id="SM00895">
    <property type="entry name" value="FCD"/>
    <property type="match status" value="1"/>
</dbReference>
<dbReference type="Gene3D" id="1.10.10.10">
    <property type="entry name" value="Winged helix-like DNA-binding domain superfamily/Winged helix DNA-binding domain"/>
    <property type="match status" value="1"/>
</dbReference>
<organism evidence="5 6">
    <name type="scientific">Shinella yambaruensis</name>
    <dbReference type="NCBI Taxonomy" id="415996"/>
    <lineage>
        <taxon>Bacteria</taxon>
        <taxon>Pseudomonadati</taxon>
        <taxon>Pseudomonadota</taxon>
        <taxon>Alphaproteobacteria</taxon>
        <taxon>Hyphomicrobiales</taxon>
        <taxon>Rhizobiaceae</taxon>
        <taxon>Shinella</taxon>
    </lineage>
</organism>
<dbReference type="SUPFAM" id="SSF46785">
    <property type="entry name" value="Winged helix' DNA-binding domain"/>
    <property type="match status" value="1"/>
</dbReference>
<dbReference type="PANTHER" id="PTHR43537:SF5">
    <property type="entry name" value="UXU OPERON TRANSCRIPTIONAL REGULATOR"/>
    <property type="match status" value="1"/>
</dbReference>
<dbReference type="InterPro" id="IPR008920">
    <property type="entry name" value="TF_FadR/GntR_C"/>
</dbReference>
<evidence type="ECO:0000256" key="2">
    <source>
        <dbReference type="ARBA" id="ARBA00023125"/>
    </source>
</evidence>
<dbReference type="InterPro" id="IPR011711">
    <property type="entry name" value="GntR_C"/>
</dbReference>
<keyword evidence="6" id="KW-1185">Reference proteome</keyword>
<name>A0ABQ5ZT25_9HYPH</name>
<dbReference type="Pfam" id="PF07729">
    <property type="entry name" value="FCD"/>
    <property type="match status" value="1"/>
</dbReference>